<dbReference type="STRING" id="225937.HP15_107"/>
<dbReference type="Proteomes" id="UP000007077">
    <property type="component" value="Chromosome"/>
</dbReference>
<evidence type="ECO:0000313" key="1">
    <source>
        <dbReference type="EMBL" id="ADP95871.1"/>
    </source>
</evidence>
<evidence type="ECO:0000313" key="2">
    <source>
        <dbReference type="Proteomes" id="UP000007077"/>
    </source>
</evidence>
<accession>E4PJ52</accession>
<reference evidence="1 2" key="1">
    <citation type="journal article" date="2010" name="Stand. Genomic Sci.">
        <title>Complete genome sequence of Marinobacter adhaerens type strain (HP15), a diatom-interacting marine microorganism.</title>
        <authorList>
            <person name="Gardes A."/>
            <person name="Kaeppel E."/>
            <person name="Shehzad A."/>
            <person name="Seebah S."/>
            <person name="Teeling H."/>
            <person name="Yarza P."/>
            <person name="Glockner F.O."/>
            <person name="Grossart H.P."/>
            <person name="Ullrich M.S."/>
        </authorList>
    </citation>
    <scope>NUCLEOTIDE SEQUENCE [LARGE SCALE GENOMIC DNA]</scope>
    <source>
        <strain evidence="2">DSM 23420 / HP15</strain>
    </source>
</reference>
<dbReference type="HOGENOM" id="CLU_2494195_0_0_6"/>
<gene>
    <name evidence="1" type="ordered locus">HP15_107</name>
</gene>
<protein>
    <submittedName>
        <fullName evidence="1">Uncharacterized protein</fullName>
    </submittedName>
</protein>
<name>E4PJ52_MARAH</name>
<dbReference type="KEGG" id="mad:HP15_107"/>
<sequence>MDTAARLKANTGLFSNAITIASFKETAWLALACWYSLSETLSPVVAAAEGMTFKTPGTISTHNNSRLFIQYHPGYLTEIHESAFSP</sequence>
<organism evidence="1 2">
    <name type="scientific">Marinobacter adhaerens (strain DSM 23420 / HP15)</name>
    <dbReference type="NCBI Taxonomy" id="225937"/>
    <lineage>
        <taxon>Bacteria</taxon>
        <taxon>Pseudomonadati</taxon>
        <taxon>Pseudomonadota</taxon>
        <taxon>Gammaproteobacteria</taxon>
        <taxon>Pseudomonadales</taxon>
        <taxon>Marinobacteraceae</taxon>
        <taxon>Marinobacter</taxon>
    </lineage>
</organism>
<dbReference type="AlphaFoldDB" id="E4PJ52"/>
<dbReference type="EMBL" id="CP001978">
    <property type="protein sequence ID" value="ADP95871.1"/>
    <property type="molecule type" value="Genomic_DNA"/>
</dbReference>
<dbReference type="PATRIC" id="fig|225937.3.peg.105"/>
<proteinExistence type="predicted"/>
<reference evidence="2" key="2">
    <citation type="submission" date="2010-02" db="EMBL/GenBank/DDBJ databases">
        <title>Complete genome sequence of Marinobacter adhaerens type strain (HP15).</title>
        <authorList>
            <person name="Gaerdes A.A.M."/>
            <person name="Kaeppel E."/>
            <person name="Shezad A."/>
            <person name="Seebah S."/>
            <person name="Teeling H."/>
            <person name="Yarza P."/>
            <person name="Gloeckner F.O."/>
            <person name="Ullrich M.S."/>
        </authorList>
    </citation>
    <scope>NUCLEOTIDE SEQUENCE [LARGE SCALE GENOMIC DNA]</scope>
    <source>
        <strain evidence="2">DSM 23420 / HP15</strain>
    </source>
</reference>